<dbReference type="EMBL" id="BMCK01000006">
    <property type="protein sequence ID" value="GGD31991.1"/>
    <property type="molecule type" value="Genomic_DNA"/>
</dbReference>
<proteinExistence type="predicted"/>
<comment type="caution">
    <text evidence="2">The sequence shown here is derived from an EMBL/GenBank/DDBJ whole genome shotgun (WGS) entry which is preliminary data.</text>
</comment>
<evidence type="ECO:0008006" key="4">
    <source>
        <dbReference type="Google" id="ProtNLM"/>
    </source>
</evidence>
<keyword evidence="1" id="KW-0812">Transmembrane</keyword>
<name>A0ABQ1QN12_9ACTN</name>
<keyword evidence="1" id="KW-0472">Membrane</keyword>
<feature type="transmembrane region" description="Helical" evidence="1">
    <location>
        <begin position="168"/>
        <end position="187"/>
    </location>
</feature>
<sequence length="205" mass="21898">MHTDPEAVMNATHSTREAQNHHAFSEIVAHLTVGDSAEEPTTRRHPVGVAIAAGLTRLAIGWVFLWAFLDKTFGLGFATPADRAWLEGGSPTSGFLSGVEGPFAGTFNSMAGQAWADWLFMIGLLGIGVALMLGVFTNLAAASGAVMLVLMWAAVLPLDNNPFMDDHLVYALVLGLLALMGAGRHLGLGSYWEKVPVVQKYPILR</sequence>
<feature type="transmembrane region" description="Helical" evidence="1">
    <location>
        <begin position="139"/>
        <end position="156"/>
    </location>
</feature>
<keyword evidence="3" id="KW-1185">Reference proteome</keyword>
<evidence type="ECO:0000313" key="3">
    <source>
        <dbReference type="Proteomes" id="UP000630594"/>
    </source>
</evidence>
<feature type="transmembrane region" description="Helical" evidence="1">
    <location>
        <begin position="115"/>
        <end position="133"/>
    </location>
</feature>
<accession>A0ABQ1QN12</accession>
<dbReference type="Proteomes" id="UP000630594">
    <property type="component" value="Unassembled WGS sequence"/>
</dbReference>
<gene>
    <name evidence="2" type="ORF">GCM10007231_34360</name>
</gene>
<organism evidence="2 3">
    <name type="scientific">Nocardioides daphniae</name>
    <dbReference type="NCBI Taxonomy" id="402297"/>
    <lineage>
        <taxon>Bacteria</taxon>
        <taxon>Bacillati</taxon>
        <taxon>Actinomycetota</taxon>
        <taxon>Actinomycetes</taxon>
        <taxon>Propionibacteriales</taxon>
        <taxon>Nocardioidaceae</taxon>
        <taxon>Nocardioides</taxon>
    </lineage>
</organism>
<feature type="transmembrane region" description="Helical" evidence="1">
    <location>
        <begin position="47"/>
        <end position="69"/>
    </location>
</feature>
<protein>
    <recommendedName>
        <fullName evidence="4">DoxX family membrane protein</fullName>
    </recommendedName>
</protein>
<keyword evidence="1" id="KW-1133">Transmembrane helix</keyword>
<reference evidence="3" key="1">
    <citation type="journal article" date="2019" name="Int. J. Syst. Evol. Microbiol.">
        <title>The Global Catalogue of Microorganisms (GCM) 10K type strain sequencing project: providing services to taxonomists for standard genome sequencing and annotation.</title>
        <authorList>
            <consortium name="The Broad Institute Genomics Platform"/>
            <consortium name="The Broad Institute Genome Sequencing Center for Infectious Disease"/>
            <person name="Wu L."/>
            <person name="Ma J."/>
        </authorList>
    </citation>
    <scope>NUCLEOTIDE SEQUENCE [LARGE SCALE GENOMIC DNA]</scope>
    <source>
        <strain evidence="3">CCM 7403</strain>
    </source>
</reference>
<evidence type="ECO:0000313" key="2">
    <source>
        <dbReference type="EMBL" id="GGD31991.1"/>
    </source>
</evidence>
<evidence type="ECO:0000256" key="1">
    <source>
        <dbReference type="SAM" id="Phobius"/>
    </source>
</evidence>